<dbReference type="InterPro" id="IPR055302">
    <property type="entry name" value="F-box_dom-containing"/>
</dbReference>
<dbReference type="CDD" id="cd22160">
    <property type="entry name" value="F-box_AtFBL13-like"/>
    <property type="match status" value="1"/>
</dbReference>
<sequence>MPMAAETCLSDLPDDLLQHILYLVPAREATSTAVLSWRWRSLLPTPWSGATVHLDSRTNKHSSTYSHVYDRHDAFLQGAKSAMDAHESVTRVTIHVEEKHPDLIYTFFMSRNDDGHHVVDDVLTHPACRGVEVLRIEAFTSGITKADIADALDKILAVDDMTGTDAAITSTSVPVLTATMASAPPAHNPDIADALDKIHAVDDMTGTDVAVTSALALALTATTASAPLPHNPALWELHITNCNNLTPPPPLTAMFFPCLAVLRLQSCGISLDGLQVSASPELDTLHLDYVYITTEVCRPLDHQDETEYGLYNETFQVSYYHGRQTLSCPSVTAVFLDNCCYAGEFAVEIDAPRVRQFRYSGHADRFPMKSPPPPNLTRVDLQIIDGSCCHDHRPMCTLFWNLVKTCRSTRALKLKLACKIENIAVADKGKHEELIGDEMRFDNLEHLELDVKHGATTKEDAAVAIQTCSSVARRLLTSGST</sequence>
<dbReference type="AlphaFoldDB" id="A0AAV5G5P3"/>
<evidence type="ECO:0000313" key="2">
    <source>
        <dbReference type="EMBL" id="GJN41176.1"/>
    </source>
</evidence>
<name>A0AAV5G5P3_ELECO</name>
<evidence type="ECO:0000259" key="1">
    <source>
        <dbReference type="PROSITE" id="PS50181"/>
    </source>
</evidence>
<dbReference type="SUPFAM" id="SSF52047">
    <property type="entry name" value="RNI-like"/>
    <property type="match status" value="1"/>
</dbReference>
<reference evidence="2" key="1">
    <citation type="journal article" date="2018" name="DNA Res.">
        <title>Multiple hybrid de novo genome assembly of finger millet, an orphan allotetraploid crop.</title>
        <authorList>
            <person name="Hatakeyama M."/>
            <person name="Aluri S."/>
            <person name="Balachadran M.T."/>
            <person name="Sivarajan S.R."/>
            <person name="Patrignani A."/>
            <person name="Gruter S."/>
            <person name="Poveda L."/>
            <person name="Shimizu-Inatsugi R."/>
            <person name="Baeten J."/>
            <person name="Francoijs K.J."/>
            <person name="Nataraja K.N."/>
            <person name="Reddy Y.A.N."/>
            <person name="Phadnis S."/>
            <person name="Ravikumar R.L."/>
            <person name="Schlapbach R."/>
            <person name="Sreeman S.M."/>
            <person name="Shimizu K.K."/>
        </authorList>
    </citation>
    <scope>NUCLEOTIDE SEQUENCE</scope>
</reference>
<organism evidence="2 3">
    <name type="scientific">Eleusine coracana subsp. coracana</name>
    <dbReference type="NCBI Taxonomy" id="191504"/>
    <lineage>
        <taxon>Eukaryota</taxon>
        <taxon>Viridiplantae</taxon>
        <taxon>Streptophyta</taxon>
        <taxon>Embryophyta</taxon>
        <taxon>Tracheophyta</taxon>
        <taxon>Spermatophyta</taxon>
        <taxon>Magnoliopsida</taxon>
        <taxon>Liliopsida</taxon>
        <taxon>Poales</taxon>
        <taxon>Poaceae</taxon>
        <taxon>PACMAD clade</taxon>
        <taxon>Chloridoideae</taxon>
        <taxon>Cynodonteae</taxon>
        <taxon>Eleusininae</taxon>
        <taxon>Eleusine</taxon>
    </lineage>
</organism>
<keyword evidence="3" id="KW-1185">Reference proteome</keyword>
<accession>A0AAV5G5P3</accession>
<reference evidence="2" key="2">
    <citation type="submission" date="2021-12" db="EMBL/GenBank/DDBJ databases">
        <title>Resequencing data analysis of finger millet.</title>
        <authorList>
            <person name="Hatakeyama M."/>
            <person name="Aluri S."/>
            <person name="Balachadran M.T."/>
            <person name="Sivarajan S.R."/>
            <person name="Poveda L."/>
            <person name="Shimizu-Inatsugi R."/>
            <person name="Schlapbach R."/>
            <person name="Sreeman S.M."/>
            <person name="Shimizu K.K."/>
        </authorList>
    </citation>
    <scope>NUCLEOTIDE SEQUENCE</scope>
</reference>
<gene>
    <name evidence="2" type="primary">gn00516</name>
    <name evidence="2" type="ORF">PR202_gn00516</name>
</gene>
<dbReference type="Proteomes" id="UP001054889">
    <property type="component" value="Unassembled WGS sequence"/>
</dbReference>
<protein>
    <recommendedName>
        <fullName evidence="1">F-box domain-containing protein</fullName>
    </recommendedName>
</protein>
<feature type="domain" description="F-box" evidence="1">
    <location>
        <begin position="6"/>
        <end position="50"/>
    </location>
</feature>
<dbReference type="EMBL" id="BQKI01000239">
    <property type="protein sequence ID" value="GJN41176.1"/>
    <property type="molecule type" value="Genomic_DNA"/>
</dbReference>
<dbReference type="Pfam" id="PF00646">
    <property type="entry name" value="F-box"/>
    <property type="match status" value="1"/>
</dbReference>
<dbReference type="PANTHER" id="PTHR32141">
    <property type="match status" value="1"/>
</dbReference>
<comment type="caution">
    <text evidence="2">The sequence shown here is derived from an EMBL/GenBank/DDBJ whole genome shotgun (WGS) entry which is preliminary data.</text>
</comment>
<dbReference type="SUPFAM" id="SSF81383">
    <property type="entry name" value="F-box domain"/>
    <property type="match status" value="1"/>
</dbReference>
<dbReference type="InterPro" id="IPR036047">
    <property type="entry name" value="F-box-like_dom_sf"/>
</dbReference>
<dbReference type="InterPro" id="IPR001810">
    <property type="entry name" value="F-box_dom"/>
</dbReference>
<dbReference type="PANTHER" id="PTHR32141:SF26">
    <property type="entry name" value="OS08G0328600 PROTEIN"/>
    <property type="match status" value="1"/>
</dbReference>
<proteinExistence type="predicted"/>
<dbReference type="InterPro" id="IPR053781">
    <property type="entry name" value="F-box_AtFBL13-like"/>
</dbReference>
<evidence type="ECO:0000313" key="3">
    <source>
        <dbReference type="Proteomes" id="UP001054889"/>
    </source>
</evidence>
<dbReference type="PROSITE" id="PS50181">
    <property type="entry name" value="FBOX"/>
    <property type="match status" value="1"/>
</dbReference>